<evidence type="ECO:0000313" key="4">
    <source>
        <dbReference type="Proteomes" id="UP000825935"/>
    </source>
</evidence>
<dbReference type="PANTHER" id="PTHR23201:SF12">
    <property type="entry name" value="OS05G0432200 PROTEIN"/>
    <property type="match status" value="1"/>
</dbReference>
<feature type="chain" id="PRO_5035723023" evidence="2">
    <location>
        <begin position="22"/>
        <end position="109"/>
    </location>
</feature>
<dbReference type="PANTHER" id="PTHR23201">
    <property type="entry name" value="EXTENSIN, PROLINE-RICH PROTEIN"/>
    <property type="match status" value="1"/>
</dbReference>
<evidence type="ECO:0000256" key="1">
    <source>
        <dbReference type="ARBA" id="ARBA00010582"/>
    </source>
</evidence>
<gene>
    <name evidence="3" type="ORF">KP509_07G011000</name>
</gene>
<dbReference type="Pfam" id="PF02704">
    <property type="entry name" value="GASA"/>
    <property type="match status" value="1"/>
</dbReference>
<name>A0A8T2UE43_CERRI</name>
<dbReference type="Proteomes" id="UP000825935">
    <property type="component" value="Chromosome 7"/>
</dbReference>
<dbReference type="OrthoDB" id="1850441at2759"/>
<dbReference type="AlphaFoldDB" id="A0A8T2UE43"/>
<organism evidence="3 4">
    <name type="scientific">Ceratopteris richardii</name>
    <name type="common">Triangle waterfern</name>
    <dbReference type="NCBI Taxonomy" id="49495"/>
    <lineage>
        <taxon>Eukaryota</taxon>
        <taxon>Viridiplantae</taxon>
        <taxon>Streptophyta</taxon>
        <taxon>Embryophyta</taxon>
        <taxon>Tracheophyta</taxon>
        <taxon>Polypodiopsida</taxon>
        <taxon>Polypodiidae</taxon>
        <taxon>Polypodiales</taxon>
        <taxon>Pteridineae</taxon>
        <taxon>Pteridaceae</taxon>
        <taxon>Parkerioideae</taxon>
        <taxon>Ceratopteris</taxon>
    </lineage>
</organism>
<keyword evidence="4" id="KW-1185">Reference proteome</keyword>
<keyword evidence="2" id="KW-0732">Signal</keyword>
<accession>A0A8T2UE43</accession>
<comment type="caution">
    <text evidence="3">The sequence shown here is derived from an EMBL/GenBank/DDBJ whole genome shotgun (WGS) entry which is preliminary data.</text>
</comment>
<evidence type="ECO:0000256" key="2">
    <source>
        <dbReference type="SAM" id="SignalP"/>
    </source>
</evidence>
<protein>
    <submittedName>
        <fullName evidence="3">Uncharacterized protein</fullName>
    </submittedName>
</protein>
<comment type="similarity">
    <text evidence="1">Belongs to the GASA family.</text>
</comment>
<reference evidence="3" key="1">
    <citation type="submission" date="2021-08" db="EMBL/GenBank/DDBJ databases">
        <title>WGS assembly of Ceratopteris richardii.</title>
        <authorList>
            <person name="Marchant D.B."/>
            <person name="Chen G."/>
            <person name="Jenkins J."/>
            <person name="Shu S."/>
            <person name="Leebens-Mack J."/>
            <person name="Grimwood J."/>
            <person name="Schmutz J."/>
            <person name="Soltis P."/>
            <person name="Soltis D."/>
            <person name="Chen Z.-H."/>
        </authorList>
    </citation>
    <scope>NUCLEOTIDE SEQUENCE</scope>
    <source>
        <strain evidence="3">Whitten #5841</strain>
        <tissue evidence="3">Leaf</tissue>
    </source>
</reference>
<dbReference type="EMBL" id="CM035412">
    <property type="protein sequence ID" value="KAH7432156.1"/>
    <property type="molecule type" value="Genomic_DNA"/>
</dbReference>
<feature type="signal peptide" evidence="2">
    <location>
        <begin position="1"/>
        <end position="21"/>
    </location>
</feature>
<evidence type="ECO:0000313" key="3">
    <source>
        <dbReference type="EMBL" id="KAH7432156.1"/>
    </source>
</evidence>
<proteinExistence type="inferred from homology"/>
<sequence length="109" mass="11359">MATSAHVFLFFCIGALLFALASVQPVRVGADDTQIFGVQLTADPPSPLNCTAACDYRCSESSHPNGCKRACGTCCIRCNCVPPGTSGNQQACGVCYARQKGPDGNPKCP</sequence>
<dbReference type="InterPro" id="IPR003854">
    <property type="entry name" value="GASA"/>
</dbReference>